<dbReference type="EMBL" id="SKCS01000995">
    <property type="protein sequence ID" value="TNN04759.1"/>
    <property type="molecule type" value="Genomic_DNA"/>
</dbReference>
<name>A0A4Z2CKJ0_SCHJA</name>
<comment type="caution">
    <text evidence="1">The sequence shown here is derived from an EMBL/GenBank/DDBJ whole genome shotgun (WGS) entry which is preliminary data.</text>
</comment>
<evidence type="ECO:0000313" key="1">
    <source>
        <dbReference type="EMBL" id="TNN04759.1"/>
    </source>
</evidence>
<accession>A0A4Z2CKJ0</accession>
<organism evidence="1 2">
    <name type="scientific">Schistosoma japonicum</name>
    <name type="common">Blood fluke</name>
    <dbReference type="NCBI Taxonomy" id="6182"/>
    <lineage>
        <taxon>Eukaryota</taxon>
        <taxon>Metazoa</taxon>
        <taxon>Spiralia</taxon>
        <taxon>Lophotrochozoa</taxon>
        <taxon>Platyhelminthes</taxon>
        <taxon>Trematoda</taxon>
        <taxon>Digenea</taxon>
        <taxon>Strigeidida</taxon>
        <taxon>Schistosomatoidea</taxon>
        <taxon>Schistosomatidae</taxon>
        <taxon>Schistosoma</taxon>
    </lineage>
</organism>
<proteinExistence type="predicted"/>
<gene>
    <name evidence="1" type="ORF">EWB00_000037</name>
</gene>
<protein>
    <submittedName>
        <fullName evidence="1">Uncharacterized protein</fullName>
    </submittedName>
</protein>
<dbReference type="AlphaFoldDB" id="A0A4Z2CKJ0"/>
<sequence length="63" mass="7615">MQKPIYGQDKWNFHADRTRRDRRRMGNFDHGGGADRKVQIYQYEICYNLRTLYSAVSPTIYQQ</sequence>
<dbReference type="Proteomes" id="UP000311919">
    <property type="component" value="Unassembled WGS sequence"/>
</dbReference>
<evidence type="ECO:0000313" key="2">
    <source>
        <dbReference type="Proteomes" id="UP000311919"/>
    </source>
</evidence>
<reference evidence="1 2" key="1">
    <citation type="submission" date="2019-03" db="EMBL/GenBank/DDBJ databases">
        <title>An improved genome assembly of the fluke Schistosoma japonicum.</title>
        <authorList>
            <person name="Hu W."/>
            <person name="Luo F."/>
            <person name="Yin M."/>
            <person name="Mo X."/>
            <person name="Sun C."/>
            <person name="Wu Q."/>
            <person name="Zhu B."/>
            <person name="Xiang M."/>
            <person name="Wang J."/>
            <person name="Wang Y."/>
            <person name="Zhang T."/>
            <person name="Xu B."/>
            <person name="Zheng H."/>
            <person name="Feng Z."/>
        </authorList>
    </citation>
    <scope>NUCLEOTIDE SEQUENCE [LARGE SCALE GENOMIC DNA]</scope>
    <source>
        <strain evidence="1">HuSjv2</strain>
        <tissue evidence="1">Worms</tissue>
    </source>
</reference>
<keyword evidence="2" id="KW-1185">Reference proteome</keyword>